<comment type="similarity">
    <text evidence="1">Belongs to the TolB family.</text>
</comment>
<dbReference type="Gene3D" id="2.120.10.30">
    <property type="entry name" value="TolB, C-terminal domain"/>
    <property type="match status" value="1"/>
</dbReference>
<accession>A0A1G2TGA7</accession>
<dbReference type="Gene3D" id="2.120.10.60">
    <property type="entry name" value="Tricorn protease N-terminal domain"/>
    <property type="match status" value="1"/>
</dbReference>
<evidence type="ECO:0000313" key="3">
    <source>
        <dbReference type="Proteomes" id="UP000177279"/>
    </source>
</evidence>
<gene>
    <name evidence="2" type="ORF">A3D49_00300</name>
</gene>
<sequence>MRRNRAIIYVLIILAVLLLLRTARNRDKSPIGLPDTPQEQLEYTLLSENGGRLDWSERTGKIAFDKRGSDGYYDVYVADNVSSLGSARCLTCSRPEFKQRHAGNPAWHPNGNYIVFQAQASSRQADYATPGKGYNNDLWVTDSSGSAFWRLLDLTSQRTYGVLHPHFSHDGSKITWAQMLKTGETFGFWQLTLADFSVQSGTPKLSNIKSFKPGSSPKFYETHGFTKDDRKLIFSSNSDGQTVTGLDIYLMDIATGKTTNLTSTPKDWDEHAQLSPNGSKLIWSSSTGNRLMHNDLWVMDIDGQNKRRVTDFHTRARSYYLGAKSFGPADASWSADGKSLITYAITDQTDGGGRIYLLKFK</sequence>
<dbReference type="InterPro" id="IPR011659">
    <property type="entry name" value="WD40"/>
</dbReference>
<dbReference type="InterPro" id="IPR011042">
    <property type="entry name" value="6-blade_b-propeller_TolB-like"/>
</dbReference>
<dbReference type="AlphaFoldDB" id="A0A1G2TGA7"/>
<dbReference type="SUPFAM" id="SSF82171">
    <property type="entry name" value="DPP6 N-terminal domain-like"/>
    <property type="match status" value="1"/>
</dbReference>
<comment type="caution">
    <text evidence="2">The sequence shown here is derived from an EMBL/GenBank/DDBJ whole genome shotgun (WGS) entry which is preliminary data.</text>
</comment>
<dbReference type="Proteomes" id="UP000177279">
    <property type="component" value="Unassembled WGS sequence"/>
</dbReference>
<proteinExistence type="inferred from homology"/>
<dbReference type="Pfam" id="PF07676">
    <property type="entry name" value="PD40"/>
    <property type="match status" value="1"/>
</dbReference>
<organism evidence="2 3">
    <name type="scientific">Candidatus Zambryskibacteria bacterium RIFCSPHIGHO2_02_FULL_43_37</name>
    <dbReference type="NCBI Taxonomy" id="1802749"/>
    <lineage>
        <taxon>Bacteria</taxon>
        <taxon>Candidatus Zambryskiibacteriota</taxon>
    </lineage>
</organism>
<evidence type="ECO:0008006" key="4">
    <source>
        <dbReference type="Google" id="ProtNLM"/>
    </source>
</evidence>
<evidence type="ECO:0000313" key="2">
    <source>
        <dbReference type="EMBL" id="OHA96325.1"/>
    </source>
</evidence>
<evidence type="ECO:0000256" key="1">
    <source>
        <dbReference type="ARBA" id="ARBA00009820"/>
    </source>
</evidence>
<name>A0A1G2TGA7_9BACT</name>
<dbReference type="PANTHER" id="PTHR36842">
    <property type="entry name" value="PROTEIN TOLB HOMOLOG"/>
    <property type="match status" value="1"/>
</dbReference>
<protein>
    <recommendedName>
        <fullName evidence="4">Dipeptidylpeptidase IV N-terminal domain-containing protein</fullName>
    </recommendedName>
</protein>
<reference evidence="2 3" key="1">
    <citation type="journal article" date="2016" name="Nat. Commun.">
        <title>Thousands of microbial genomes shed light on interconnected biogeochemical processes in an aquifer system.</title>
        <authorList>
            <person name="Anantharaman K."/>
            <person name="Brown C.T."/>
            <person name="Hug L.A."/>
            <person name="Sharon I."/>
            <person name="Castelle C.J."/>
            <person name="Probst A.J."/>
            <person name="Thomas B.C."/>
            <person name="Singh A."/>
            <person name="Wilkins M.J."/>
            <person name="Karaoz U."/>
            <person name="Brodie E.L."/>
            <person name="Williams K.H."/>
            <person name="Hubbard S.S."/>
            <person name="Banfield J.F."/>
        </authorList>
    </citation>
    <scope>NUCLEOTIDE SEQUENCE [LARGE SCALE GENOMIC DNA]</scope>
</reference>
<dbReference type="EMBL" id="MHVS01000005">
    <property type="protein sequence ID" value="OHA96325.1"/>
    <property type="molecule type" value="Genomic_DNA"/>
</dbReference>